<gene>
    <name evidence="2" type="ORF">GCM10007940_16250</name>
</gene>
<keyword evidence="3" id="KW-1185">Reference proteome</keyword>
<organism evidence="2 3">
    <name type="scientific">Portibacter lacus</name>
    <dbReference type="NCBI Taxonomy" id="1099794"/>
    <lineage>
        <taxon>Bacteria</taxon>
        <taxon>Pseudomonadati</taxon>
        <taxon>Bacteroidota</taxon>
        <taxon>Saprospiria</taxon>
        <taxon>Saprospirales</taxon>
        <taxon>Haliscomenobacteraceae</taxon>
        <taxon>Portibacter</taxon>
    </lineage>
</organism>
<dbReference type="SUPFAM" id="SSF54909">
    <property type="entry name" value="Dimeric alpha+beta barrel"/>
    <property type="match status" value="1"/>
</dbReference>
<comment type="caution">
    <text evidence="2">The sequence shown here is derived from an EMBL/GenBank/DDBJ whole genome shotgun (WGS) entry which is preliminary data.</text>
</comment>
<dbReference type="InterPro" id="IPR012577">
    <property type="entry name" value="NIPSNAP"/>
</dbReference>
<proteinExistence type="predicted"/>
<dbReference type="InterPro" id="IPR011008">
    <property type="entry name" value="Dimeric_a/b-barrel"/>
</dbReference>
<sequence>MKNFLIILLYFSFQLISSAQTQEYYQLKIFQFQDATEMEMTDQFLSEVYMPMLKKKGFKNIGVFKNSITEKDSILKTYVLVPSNDIMSIYNSEQEILDAYPDEKHYNRVNTIFLKAFSHMPMLKPSPLDGPRNERIYELRSYESVTEKSYKNKVEMFNEGGEVKLFVELGFNAVFYAEVIAGDAMPNLMYMTTHQNQESRDQNWKAFVDSPVWNTLKAMPKYQKNVSHIDIHFLHPTEYSDY</sequence>
<evidence type="ECO:0000259" key="1">
    <source>
        <dbReference type="Pfam" id="PF07978"/>
    </source>
</evidence>
<accession>A0AA37WFL9</accession>
<feature type="domain" description="NIPSNAP" evidence="1">
    <location>
        <begin position="137"/>
        <end position="240"/>
    </location>
</feature>
<name>A0AA37WFL9_9BACT</name>
<dbReference type="Pfam" id="PF07978">
    <property type="entry name" value="NIPSNAP"/>
    <property type="match status" value="1"/>
</dbReference>
<evidence type="ECO:0000313" key="3">
    <source>
        <dbReference type="Proteomes" id="UP001156666"/>
    </source>
</evidence>
<dbReference type="AlphaFoldDB" id="A0AA37WFL9"/>
<reference evidence="2" key="2">
    <citation type="submission" date="2023-01" db="EMBL/GenBank/DDBJ databases">
        <title>Draft genome sequence of Portibacter lacus strain NBRC 108769.</title>
        <authorList>
            <person name="Sun Q."/>
            <person name="Mori K."/>
        </authorList>
    </citation>
    <scope>NUCLEOTIDE SEQUENCE</scope>
    <source>
        <strain evidence="2">NBRC 108769</strain>
    </source>
</reference>
<dbReference type="RefSeq" id="WP_235290811.1">
    <property type="nucleotide sequence ID" value="NZ_BSOH01000007.1"/>
</dbReference>
<dbReference type="Gene3D" id="3.30.70.100">
    <property type="match status" value="1"/>
</dbReference>
<evidence type="ECO:0000313" key="2">
    <source>
        <dbReference type="EMBL" id="GLR17010.1"/>
    </source>
</evidence>
<reference evidence="2" key="1">
    <citation type="journal article" date="2014" name="Int. J. Syst. Evol. Microbiol.">
        <title>Complete genome sequence of Corynebacterium casei LMG S-19264T (=DSM 44701T), isolated from a smear-ripened cheese.</title>
        <authorList>
            <consortium name="US DOE Joint Genome Institute (JGI-PGF)"/>
            <person name="Walter F."/>
            <person name="Albersmeier A."/>
            <person name="Kalinowski J."/>
            <person name="Ruckert C."/>
        </authorList>
    </citation>
    <scope>NUCLEOTIDE SEQUENCE</scope>
    <source>
        <strain evidence="2">NBRC 108769</strain>
    </source>
</reference>
<dbReference type="EMBL" id="BSOH01000007">
    <property type="protein sequence ID" value="GLR17010.1"/>
    <property type="molecule type" value="Genomic_DNA"/>
</dbReference>
<protein>
    <recommendedName>
        <fullName evidence="1">NIPSNAP domain-containing protein</fullName>
    </recommendedName>
</protein>
<dbReference type="Proteomes" id="UP001156666">
    <property type="component" value="Unassembled WGS sequence"/>
</dbReference>